<evidence type="ECO:0000256" key="3">
    <source>
        <dbReference type="ARBA" id="ARBA00022692"/>
    </source>
</evidence>
<accession>A0ABU5ZDJ7</accession>
<feature type="transmembrane region" description="Helical" evidence="6">
    <location>
        <begin position="220"/>
        <end position="239"/>
    </location>
</feature>
<feature type="transmembrane region" description="Helical" evidence="6">
    <location>
        <begin position="276"/>
        <end position="294"/>
    </location>
</feature>
<dbReference type="Proteomes" id="UP001310386">
    <property type="component" value="Unassembled WGS sequence"/>
</dbReference>
<dbReference type="RefSeq" id="WP_371752690.1">
    <property type="nucleotide sequence ID" value="NZ_JAYJLD010000003.1"/>
</dbReference>
<organism evidence="7 8">
    <name type="scientific">Ferviditalea candida</name>
    <dbReference type="NCBI Taxonomy" id="3108399"/>
    <lineage>
        <taxon>Bacteria</taxon>
        <taxon>Bacillati</taxon>
        <taxon>Bacillota</taxon>
        <taxon>Bacilli</taxon>
        <taxon>Bacillales</taxon>
        <taxon>Paenibacillaceae</taxon>
        <taxon>Ferviditalea</taxon>
    </lineage>
</organism>
<keyword evidence="5 6" id="KW-0472">Membrane</keyword>
<feature type="transmembrane region" description="Helical" evidence="6">
    <location>
        <begin position="101"/>
        <end position="120"/>
    </location>
</feature>
<evidence type="ECO:0000256" key="2">
    <source>
        <dbReference type="ARBA" id="ARBA00022475"/>
    </source>
</evidence>
<feature type="transmembrane region" description="Helical" evidence="6">
    <location>
        <begin position="25"/>
        <end position="44"/>
    </location>
</feature>
<proteinExistence type="predicted"/>
<keyword evidence="3 6" id="KW-0812">Transmembrane</keyword>
<name>A0ABU5ZDJ7_9BACL</name>
<dbReference type="Pfam" id="PF02653">
    <property type="entry name" value="BPD_transp_2"/>
    <property type="match status" value="1"/>
</dbReference>
<feature type="transmembrane region" description="Helical" evidence="6">
    <location>
        <begin position="161"/>
        <end position="191"/>
    </location>
</feature>
<evidence type="ECO:0000313" key="7">
    <source>
        <dbReference type="EMBL" id="MEB3100573.1"/>
    </source>
</evidence>
<evidence type="ECO:0000313" key="8">
    <source>
        <dbReference type="Proteomes" id="UP001310386"/>
    </source>
</evidence>
<evidence type="ECO:0000256" key="6">
    <source>
        <dbReference type="SAM" id="Phobius"/>
    </source>
</evidence>
<keyword evidence="4 6" id="KW-1133">Transmembrane helix</keyword>
<comment type="caution">
    <text evidence="7">The sequence shown here is derived from an EMBL/GenBank/DDBJ whole genome shotgun (WGS) entry which is preliminary data.</text>
</comment>
<reference evidence="7" key="1">
    <citation type="submission" date="2023-12" db="EMBL/GenBank/DDBJ databases">
        <title>Fervidustalea candida gen. nov., sp. nov., a novel member of the family Paenibacillaceae isolated from a geothermal area.</title>
        <authorList>
            <person name="Li W.-J."/>
            <person name="Jiao J.-Y."/>
            <person name="Chen Y."/>
        </authorList>
    </citation>
    <scope>NUCLEOTIDE SEQUENCE</scope>
    <source>
        <strain evidence="7">SYSU GA230002</strain>
    </source>
</reference>
<evidence type="ECO:0000256" key="1">
    <source>
        <dbReference type="ARBA" id="ARBA00004651"/>
    </source>
</evidence>
<keyword evidence="8" id="KW-1185">Reference proteome</keyword>
<protein>
    <submittedName>
        <fullName evidence="7">ABC transporter permease</fullName>
    </submittedName>
</protein>
<evidence type="ECO:0000256" key="5">
    <source>
        <dbReference type="ARBA" id="ARBA00023136"/>
    </source>
</evidence>
<dbReference type="PANTHER" id="PTHR32196">
    <property type="entry name" value="ABC TRANSPORTER PERMEASE PROTEIN YPHD-RELATED-RELATED"/>
    <property type="match status" value="1"/>
</dbReference>
<dbReference type="InterPro" id="IPR001851">
    <property type="entry name" value="ABC_transp_permease"/>
</dbReference>
<sequence>MENRLVSQKEVSIKPRISLADHGPILALILLVIIGSVMSPAFLTKGNIFNVLTQISVLGIGALGMTYMMIAGFIDLSIFGVLSLINVLFVGLQRTIGTMEAVIIMILIGLVMGLINGTILRLIKGDFGASIMITYGTGTIFGALALMYTHGFSIRANDDPFFLWFGTGQVLGIPVPIVILFVCAVIFHIVLRYTTFGRSLYLTGANPEAARLSGIPIDRIRTIAFMVSGASVALGGLIVSSQTVSASPVVGTGYEINVIAAVAIGGTSLNGGEGTIIRTIIGVLLIGVLSNLFIMVGLSTFDQMMAKGLIIIAALIMDKRKQKGIRKG</sequence>
<feature type="transmembrane region" description="Helical" evidence="6">
    <location>
        <begin position="56"/>
        <end position="89"/>
    </location>
</feature>
<comment type="subcellular location">
    <subcellularLocation>
        <location evidence="1">Cell membrane</location>
        <topology evidence="1">Multi-pass membrane protein</topology>
    </subcellularLocation>
</comment>
<feature type="transmembrane region" description="Helical" evidence="6">
    <location>
        <begin position="127"/>
        <end position="149"/>
    </location>
</feature>
<dbReference type="EMBL" id="JAYJLD010000003">
    <property type="protein sequence ID" value="MEB3100573.1"/>
    <property type="molecule type" value="Genomic_DNA"/>
</dbReference>
<evidence type="ECO:0000256" key="4">
    <source>
        <dbReference type="ARBA" id="ARBA00022989"/>
    </source>
</evidence>
<keyword evidence="2" id="KW-1003">Cell membrane</keyword>
<gene>
    <name evidence="7" type="ORF">VF724_02735</name>
</gene>
<dbReference type="CDD" id="cd06579">
    <property type="entry name" value="TM_PBP1_transp_AraH_like"/>
    <property type="match status" value="1"/>
</dbReference>